<sequence>MISSPTSPGGTSTTTEEPIGEVKDVHCLFAGDLLNFGKVTEAVEKASKAVLYVNAAEDKDHLANCVVFLSAVKDLVAITLSTTKQFGLVTIAYKNRKKHYQVNSLSFKAEIKSPQPTISMLQCVLLASLTASSVSSIREQQKLHEFQSVKLNVTMKANISRIVAVSLRSLDLSGIVIPPDGKAVKVSTDYTTEDVKRVTRAILINFPKS</sequence>
<proteinExistence type="predicted"/>
<protein>
    <submittedName>
        <fullName evidence="1">Uncharacterized protein</fullName>
    </submittedName>
</protein>
<dbReference type="AlphaFoldDB" id="A0A0B1SRY4"/>
<dbReference type="Proteomes" id="UP000053660">
    <property type="component" value="Unassembled WGS sequence"/>
</dbReference>
<keyword evidence="2" id="KW-1185">Reference proteome</keyword>
<gene>
    <name evidence="1" type="ORF">OESDEN_12525</name>
</gene>
<name>A0A0B1SRY4_OESDE</name>
<organism evidence="1 2">
    <name type="scientific">Oesophagostomum dentatum</name>
    <name type="common">Nodular worm</name>
    <dbReference type="NCBI Taxonomy" id="61180"/>
    <lineage>
        <taxon>Eukaryota</taxon>
        <taxon>Metazoa</taxon>
        <taxon>Ecdysozoa</taxon>
        <taxon>Nematoda</taxon>
        <taxon>Chromadorea</taxon>
        <taxon>Rhabditida</taxon>
        <taxon>Rhabditina</taxon>
        <taxon>Rhabditomorpha</taxon>
        <taxon>Strongyloidea</taxon>
        <taxon>Strongylidae</taxon>
        <taxon>Oesophagostomum</taxon>
    </lineage>
</organism>
<reference evidence="1 2" key="1">
    <citation type="submission" date="2014-03" db="EMBL/GenBank/DDBJ databases">
        <title>Draft genome of the hookworm Oesophagostomum dentatum.</title>
        <authorList>
            <person name="Mitreva M."/>
        </authorList>
    </citation>
    <scope>NUCLEOTIDE SEQUENCE [LARGE SCALE GENOMIC DNA]</scope>
    <source>
        <strain evidence="1 2">OD-Hann</strain>
    </source>
</reference>
<accession>A0A0B1SRY4</accession>
<dbReference type="OrthoDB" id="5871855at2759"/>
<evidence type="ECO:0000313" key="1">
    <source>
        <dbReference type="EMBL" id="KHJ87694.1"/>
    </source>
</evidence>
<evidence type="ECO:0000313" key="2">
    <source>
        <dbReference type="Proteomes" id="UP000053660"/>
    </source>
</evidence>
<dbReference type="EMBL" id="KN557240">
    <property type="protein sequence ID" value="KHJ87694.1"/>
    <property type="molecule type" value="Genomic_DNA"/>
</dbReference>